<sequence>MQRRKFLLGAGSLAAGAAAAMGTGAFTHTAARRGASFKIATDENAFLQLTAPNTLENGEYADDSTESVLPGDQLTLTFDENAEVTGTGLNADAQQWFDEVFQIANHGTKSVNVFVDDDELTHSDRIVFYTGDTDGEPVLENPDEGFSLSGYSPSAEGPFSADDDETAVNNDPGSYWVTLGPGDAVAIGVYVDTRDLETVQDLTPTDEEVVIKAEG</sequence>
<reference evidence="1 2" key="1">
    <citation type="submission" date="2019-12" db="EMBL/GenBank/DDBJ databases">
        <title>Halocatena pleomorpha gen. nov. sp. nov., an extremely halophilic archaeon of family Halobacteriaceae isolated from saltpan soil.</title>
        <authorList>
            <person name="Pal Y."/>
            <person name="Verma A."/>
            <person name="Krishnamurthi S."/>
            <person name="Kumar P."/>
        </authorList>
    </citation>
    <scope>NUCLEOTIDE SEQUENCE [LARGE SCALE GENOMIC DNA]</scope>
    <source>
        <strain evidence="1 2">JCM 16495</strain>
    </source>
</reference>
<protein>
    <recommendedName>
        <fullName evidence="3">DUF1102 domain-containing protein</fullName>
    </recommendedName>
</protein>
<evidence type="ECO:0008006" key="3">
    <source>
        <dbReference type="Google" id="ProtNLM"/>
    </source>
</evidence>
<accession>A0A6B0GKE2</accession>
<evidence type="ECO:0000313" key="1">
    <source>
        <dbReference type="EMBL" id="MWG34351.1"/>
    </source>
</evidence>
<dbReference type="EMBL" id="WSZK01000015">
    <property type="protein sequence ID" value="MWG34351.1"/>
    <property type="molecule type" value="Genomic_DNA"/>
</dbReference>
<evidence type="ECO:0000313" key="2">
    <source>
        <dbReference type="Proteomes" id="UP000451471"/>
    </source>
</evidence>
<gene>
    <name evidence="1" type="ORF">GQS65_07575</name>
</gene>
<dbReference type="OrthoDB" id="241473at2157"/>
<proteinExistence type="predicted"/>
<keyword evidence="2" id="KW-1185">Reference proteome</keyword>
<organism evidence="1 2">
    <name type="scientific">Halomarina oriensis</name>
    <dbReference type="NCBI Taxonomy" id="671145"/>
    <lineage>
        <taxon>Archaea</taxon>
        <taxon>Methanobacteriati</taxon>
        <taxon>Methanobacteriota</taxon>
        <taxon>Stenosarchaea group</taxon>
        <taxon>Halobacteria</taxon>
        <taxon>Halobacteriales</taxon>
        <taxon>Natronomonadaceae</taxon>
        <taxon>Halomarina</taxon>
    </lineage>
</organism>
<dbReference type="RefSeq" id="WP_158204044.1">
    <property type="nucleotide sequence ID" value="NZ_WSZK01000015.1"/>
</dbReference>
<comment type="caution">
    <text evidence="1">The sequence shown here is derived from an EMBL/GenBank/DDBJ whole genome shotgun (WGS) entry which is preliminary data.</text>
</comment>
<name>A0A6B0GKE2_9EURY</name>
<dbReference type="Proteomes" id="UP000451471">
    <property type="component" value="Unassembled WGS sequence"/>
</dbReference>
<dbReference type="AlphaFoldDB" id="A0A6B0GKE2"/>